<accession>A0A5D8YK54</accession>
<dbReference type="PROSITE" id="PS00154">
    <property type="entry name" value="ATPASE_E1_E2"/>
    <property type="match status" value="1"/>
</dbReference>
<dbReference type="InterPro" id="IPR001757">
    <property type="entry name" value="P_typ_ATPase"/>
</dbReference>
<dbReference type="InterPro" id="IPR008250">
    <property type="entry name" value="ATPase_P-typ_transduc_dom_A_sf"/>
</dbReference>
<dbReference type="SUPFAM" id="SSF81665">
    <property type="entry name" value="Calcium ATPase, transmembrane domain M"/>
    <property type="match status" value="1"/>
</dbReference>
<dbReference type="AlphaFoldDB" id="A0A5D8YK54"/>
<evidence type="ECO:0000259" key="9">
    <source>
        <dbReference type="Pfam" id="PF00690"/>
    </source>
</evidence>
<evidence type="ECO:0000313" key="10">
    <source>
        <dbReference type="EMBL" id="TZF80594.1"/>
    </source>
</evidence>
<dbReference type="InterPro" id="IPR036412">
    <property type="entry name" value="HAD-like_sf"/>
</dbReference>
<dbReference type="Pfam" id="PF00690">
    <property type="entry name" value="Cation_ATPase_N"/>
    <property type="match status" value="1"/>
</dbReference>
<dbReference type="Pfam" id="PF00122">
    <property type="entry name" value="E1-E2_ATPase"/>
    <property type="match status" value="1"/>
</dbReference>
<dbReference type="SUPFAM" id="SSF56784">
    <property type="entry name" value="HAD-like"/>
    <property type="match status" value="1"/>
</dbReference>
<evidence type="ECO:0000256" key="6">
    <source>
        <dbReference type="ARBA" id="ARBA00023136"/>
    </source>
</evidence>
<feature type="non-terminal residue" evidence="10">
    <location>
        <position position="1"/>
    </location>
</feature>
<dbReference type="GO" id="GO:0015662">
    <property type="term" value="F:P-type ion transporter activity"/>
    <property type="evidence" value="ECO:0007669"/>
    <property type="project" value="UniProtKB-ARBA"/>
</dbReference>
<dbReference type="InterPro" id="IPR023298">
    <property type="entry name" value="ATPase_P-typ_TM_dom_sf"/>
</dbReference>
<evidence type="ECO:0000313" key="11">
    <source>
        <dbReference type="Proteomes" id="UP000323164"/>
    </source>
</evidence>
<dbReference type="EMBL" id="VTRV01000264">
    <property type="protein sequence ID" value="TZF80594.1"/>
    <property type="molecule type" value="Genomic_DNA"/>
</dbReference>
<dbReference type="Gene3D" id="3.40.50.1000">
    <property type="entry name" value="HAD superfamily/HAD-like"/>
    <property type="match status" value="1"/>
</dbReference>
<protein>
    <submittedName>
        <fullName evidence="10">HAD-IC family P-type ATPase</fullName>
    </submittedName>
</protein>
<keyword evidence="11" id="KW-1185">Reference proteome</keyword>
<dbReference type="Gene3D" id="3.40.1110.10">
    <property type="entry name" value="Calcium-transporting ATPase, cytoplasmic domain N"/>
    <property type="match status" value="1"/>
</dbReference>
<evidence type="ECO:0000256" key="1">
    <source>
        <dbReference type="ARBA" id="ARBA00004141"/>
    </source>
</evidence>
<feature type="domain" description="Cation-transporting P-type ATPase N-terminal" evidence="9">
    <location>
        <begin position="2"/>
        <end position="42"/>
    </location>
</feature>
<feature type="non-terminal residue" evidence="10">
    <location>
        <position position="512"/>
    </location>
</feature>
<evidence type="ECO:0000256" key="3">
    <source>
        <dbReference type="ARBA" id="ARBA00022741"/>
    </source>
</evidence>
<proteinExistence type="predicted"/>
<evidence type="ECO:0000256" key="2">
    <source>
        <dbReference type="ARBA" id="ARBA00022692"/>
    </source>
</evidence>
<name>A0A5D8YK54_9GAMM</name>
<feature type="transmembrane region" description="Helical" evidence="7">
    <location>
        <begin position="230"/>
        <end position="253"/>
    </location>
</feature>
<keyword evidence="3" id="KW-0547">Nucleotide-binding</keyword>
<dbReference type="InterPro" id="IPR023299">
    <property type="entry name" value="ATPase_P-typ_cyto_dom_N"/>
</dbReference>
<dbReference type="GO" id="GO:0005524">
    <property type="term" value="F:ATP binding"/>
    <property type="evidence" value="ECO:0007669"/>
    <property type="project" value="UniProtKB-KW"/>
</dbReference>
<keyword evidence="5 7" id="KW-1133">Transmembrane helix</keyword>
<feature type="transmembrane region" description="Helical" evidence="7">
    <location>
        <begin position="21"/>
        <end position="46"/>
    </location>
</feature>
<keyword evidence="6 7" id="KW-0472">Membrane</keyword>
<dbReference type="NCBIfam" id="TIGR01494">
    <property type="entry name" value="ATPase_P-type"/>
    <property type="match status" value="1"/>
</dbReference>
<reference evidence="10 11" key="1">
    <citation type="submission" date="2019-08" db="EMBL/GenBank/DDBJ databases">
        <title>Draft genome sequence of Lysobacter sp. UKS-15.</title>
        <authorList>
            <person name="Im W.-T."/>
        </authorList>
    </citation>
    <scope>NUCLEOTIDE SEQUENCE [LARGE SCALE GENOMIC DNA]</scope>
    <source>
        <strain evidence="10 11">UKS-15</strain>
    </source>
</reference>
<dbReference type="RefSeq" id="WP_149353927.1">
    <property type="nucleotide sequence ID" value="NZ_VTRV01000264.1"/>
</dbReference>
<keyword evidence="4" id="KW-0067">ATP-binding</keyword>
<dbReference type="Pfam" id="PF00702">
    <property type="entry name" value="Hydrolase"/>
    <property type="match status" value="1"/>
</dbReference>
<comment type="caution">
    <text evidence="10">The sequence shown here is derived from an EMBL/GenBank/DDBJ whole genome shotgun (WGS) entry which is preliminary data.</text>
</comment>
<dbReference type="PANTHER" id="PTHR42861">
    <property type="entry name" value="CALCIUM-TRANSPORTING ATPASE"/>
    <property type="match status" value="1"/>
</dbReference>
<sequence length="512" mass="53338">RARLARDGPNQLEADPGRGMGHAVLAASSEPMLLLLAAVAALYAIVGEWRDAAAMALSVAFVIALNIHQNVRSARALGALRDLTAPRARVVREGRAVMIPAAEVVVDDLLMIGDGDRIAADAQVLEGSAMEVDESLLTGESAPVAKATGDLLRAGTFAVQGRCIAQVIATGPRTELGRIGHSLATVSRAESPLRRQVRRLVRVFAVLSLSAAVLLTVLELVRGTAWREATLAALTFAMATVPGEFPVVFGLLFTLGAWRLARVNALVQRPDAIETLGCMTVLCTDKTGTLTENRMRVQQVLVPDAGFHHAVAAGAARESLLAVAAHACPSDAVDPMDTAVLDAAGERHVRLAPLRYYPFSAALHATASAIATTAGLQVSCKGAPETLAMLCGLDDDRRAVLDRSVAALAGRGFRVLGVAHALIDPAAGPPETLETAGLDWCGLLAIADPLRADVPDAIRRARAAGIRVVLVTGDHPETARAIAQAAGLGGDGQIRTGQEIAAASEAELLAWS</sequence>
<comment type="subcellular location">
    <subcellularLocation>
        <location evidence="1">Membrane</location>
        <topology evidence="1">Multi-pass membrane protein</topology>
    </subcellularLocation>
</comment>
<dbReference type="Gene3D" id="2.70.150.10">
    <property type="entry name" value="Calcium-transporting ATPase, cytoplasmic transduction domain A"/>
    <property type="match status" value="1"/>
</dbReference>
<dbReference type="OrthoDB" id="9814270at2"/>
<keyword evidence="2 7" id="KW-0812">Transmembrane</keyword>
<dbReference type="InterPro" id="IPR059000">
    <property type="entry name" value="ATPase_P-type_domA"/>
</dbReference>
<feature type="domain" description="P-type ATPase A" evidence="8">
    <location>
        <begin position="83"/>
        <end position="183"/>
    </location>
</feature>
<dbReference type="Gene3D" id="1.20.1110.10">
    <property type="entry name" value="Calcium-transporting ATPase, transmembrane domain"/>
    <property type="match status" value="1"/>
</dbReference>
<dbReference type="GO" id="GO:0016887">
    <property type="term" value="F:ATP hydrolysis activity"/>
    <property type="evidence" value="ECO:0007669"/>
    <property type="project" value="InterPro"/>
</dbReference>
<dbReference type="GO" id="GO:0016020">
    <property type="term" value="C:membrane"/>
    <property type="evidence" value="ECO:0007669"/>
    <property type="project" value="UniProtKB-SubCell"/>
</dbReference>
<evidence type="ECO:0000259" key="8">
    <source>
        <dbReference type="Pfam" id="PF00122"/>
    </source>
</evidence>
<organism evidence="10 11">
    <name type="scientific">Cognatilysobacter lacus</name>
    <dbReference type="NCBI Taxonomy" id="1643323"/>
    <lineage>
        <taxon>Bacteria</taxon>
        <taxon>Pseudomonadati</taxon>
        <taxon>Pseudomonadota</taxon>
        <taxon>Gammaproteobacteria</taxon>
        <taxon>Lysobacterales</taxon>
        <taxon>Lysobacteraceae</taxon>
        <taxon>Cognatilysobacter</taxon>
    </lineage>
</organism>
<evidence type="ECO:0000256" key="4">
    <source>
        <dbReference type="ARBA" id="ARBA00022840"/>
    </source>
</evidence>
<gene>
    <name evidence="10" type="ORF">FW784_13960</name>
</gene>
<feature type="transmembrane region" description="Helical" evidence="7">
    <location>
        <begin position="200"/>
        <end position="218"/>
    </location>
</feature>
<evidence type="ECO:0000256" key="7">
    <source>
        <dbReference type="SAM" id="Phobius"/>
    </source>
</evidence>
<evidence type="ECO:0000256" key="5">
    <source>
        <dbReference type="ARBA" id="ARBA00022989"/>
    </source>
</evidence>
<dbReference type="SUPFAM" id="SSF81653">
    <property type="entry name" value="Calcium ATPase, transduction domain A"/>
    <property type="match status" value="1"/>
</dbReference>
<dbReference type="InterPro" id="IPR018303">
    <property type="entry name" value="ATPase_P-typ_P_site"/>
</dbReference>
<dbReference type="InterPro" id="IPR004014">
    <property type="entry name" value="ATPase_P-typ_cation-transptr_N"/>
</dbReference>
<dbReference type="InterPro" id="IPR023214">
    <property type="entry name" value="HAD_sf"/>
</dbReference>
<dbReference type="Proteomes" id="UP000323164">
    <property type="component" value="Unassembled WGS sequence"/>
</dbReference>
<dbReference type="PRINTS" id="PR00119">
    <property type="entry name" value="CATATPASE"/>
</dbReference>